<feature type="compositionally biased region" description="Basic and acidic residues" evidence="1">
    <location>
        <begin position="73"/>
        <end position="83"/>
    </location>
</feature>
<feature type="compositionally biased region" description="Basic and acidic residues" evidence="1">
    <location>
        <begin position="131"/>
        <end position="141"/>
    </location>
</feature>
<feature type="compositionally biased region" description="Pro residues" evidence="1">
    <location>
        <begin position="163"/>
        <end position="177"/>
    </location>
</feature>
<dbReference type="PANTHER" id="PTHR16322">
    <property type="entry name" value="PHOSPHOPROTEIN ASSOCIATED WITH GLYCOSPHINGOLIPID-ENRICHED MICRODOMAINS 1"/>
    <property type="match status" value="1"/>
</dbReference>
<organism evidence="3 4">
    <name type="scientific">Silurus asotus</name>
    <name type="common">Amur catfish</name>
    <name type="synonym">Parasilurus asotus</name>
    <dbReference type="NCBI Taxonomy" id="30991"/>
    <lineage>
        <taxon>Eukaryota</taxon>
        <taxon>Metazoa</taxon>
        <taxon>Chordata</taxon>
        <taxon>Craniata</taxon>
        <taxon>Vertebrata</taxon>
        <taxon>Euteleostomi</taxon>
        <taxon>Actinopterygii</taxon>
        <taxon>Neopterygii</taxon>
        <taxon>Teleostei</taxon>
        <taxon>Ostariophysi</taxon>
        <taxon>Siluriformes</taxon>
        <taxon>Siluridae</taxon>
        <taxon>Silurus</taxon>
    </lineage>
</organism>
<evidence type="ECO:0000313" key="4">
    <source>
        <dbReference type="Proteomes" id="UP001205998"/>
    </source>
</evidence>
<sequence>MQDGLNFTAPPYGKVLLLGAIAAASAFVVTILIVVLCVGCHRKGKSHNGTGEERKHRLMDMNILRQSKLRSISKSDTKLHEMNRLNCNGKKSSKKNRPASMDLLLLPSRRSNSDLRTSQGRQVSQAPSGEDSEHTYAEVGRRTSPTRCPEAALRGRAGETDTPAPPAVPANTPAPPDPDGDSLDGGIPEPETLPQVMNPPPQPPETAEYACIRKVRKVDKAAQKRDNGTETEEGLGQAQRHSSGEIRHAPPSHPAPPPPHPHSQKLPRKNVEAFNLPFFPKEAVFIGNGEEYIWKPPEDDDIMFQPKHIGPLSPHMGENMTAGISDMYSKVCKPSKKKRGMPGSPTGPRDIGGYRTLARGERDGGFNVVVKPQTWAPQEAKGSRMPPGSMDEHCYEAIGVEENEMSFEAAEVGGGGGGGGGGGSGGGWKRDRPPPNASATLRPKKRKPQQPQHQPPPPPPAPQHTPKMQHLPAKALLLPGENLYESIPDLKQGSTTSSTTTIFTFNDGMEILKNYITHKPLRPGTEDLQAELQQRSPPSLISLAGGAPNPNTFPFQSATFQMKTGETLGFDQTMMKRALQYSGSSGIPELVAWMKELQKSLHNPPTANYSPERGQMEMCVTTGSQEGLCKVPCPINMILFCFLSVLTLDLS</sequence>
<feature type="compositionally biased region" description="Polar residues" evidence="1">
    <location>
        <begin position="114"/>
        <end position="127"/>
    </location>
</feature>
<dbReference type="AlphaFoldDB" id="A0AAD5ACN5"/>
<evidence type="ECO:0000256" key="2">
    <source>
        <dbReference type="SAM" id="Phobius"/>
    </source>
</evidence>
<accession>A0AAD5ACN5</accession>
<dbReference type="GO" id="GO:0035556">
    <property type="term" value="P:intracellular signal transduction"/>
    <property type="evidence" value="ECO:0007669"/>
    <property type="project" value="InterPro"/>
</dbReference>
<reference evidence="3" key="1">
    <citation type="submission" date="2018-07" db="EMBL/GenBank/DDBJ databases">
        <title>Comparative genomics of catfishes provides insights into carnivory and benthic adaptation.</title>
        <authorList>
            <person name="Zhang Y."/>
            <person name="Wang D."/>
            <person name="Peng Z."/>
            <person name="Zheng S."/>
            <person name="Shao F."/>
            <person name="Tao W."/>
        </authorList>
    </citation>
    <scope>NUCLEOTIDE SEQUENCE</scope>
    <source>
        <strain evidence="3">Chongqing</strain>
    </source>
</reference>
<dbReference type="GO" id="GO:0050853">
    <property type="term" value="P:B cell receptor signaling pathway"/>
    <property type="evidence" value="ECO:0007669"/>
    <property type="project" value="InterPro"/>
</dbReference>
<comment type="caution">
    <text evidence="3">The sequence shown here is derived from an EMBL/GenBank/DDBJ whole genome shotgun (WGS) entry which is preliminary data.</text>
</comment>
<feature type="compositionally biased region" description="Gly residues" evidence="1">
    <location>
        <begin position="412"/>
        <end position="427"/>
    </location>
</feature>
<feature type="region of interest" description="Disordered" evidence="1">
    <location>
        <begin position="65"/>
        <end position="206"/>
    </location>
</feature>
<feature type="region of interest" description="Disordered" evidence="1">
    <location>
        <begin position="218"/>
        <end position="266"/>
    </location>
</feature>
<dbReference type="InterPro" id="IPR032748">
    <property type="entry name" value="PAG"/>
</dbReference>
<dbReference type="GO" id="GO:0005886">
    <property type="term" value="C:plasma membrane"/>
    <property type="evidence" value="ECO:0007669"/>
    <property type="project" value="InterPro"/>
</dbReference>
<dbReference type="Gene3D" id="3.40.640.10">
    <property type="entry name" value="Type I PLP-dependent aspartate aminotransferase-like (Major domain)"/>
    <property type="match status" value="1"/>
</dbReference>
<proteinExistence type="predicted"/>
<dbReference type="SUPFAM" id="SSF53383">
    <property type="entry name" value="PLP-dependent transferases"/>
    <property type="match status" value="1"/>
</dbReference>
<feature type="region of interest" description="Disordered" evidence="1">
    <location>
        <begin position="410"/>
        <end position="467"/>
    </location>
</feature>
<dbReference type="InterPro" id="IPR026072">
    <property type="entry name" value="Lime1"/>
</dbReference>
<dbReference type="EMBL" id="MU559653">
    <property type="protein sequence ID" value="KAI5614013.1"/>
    <property type="molecule type" value="Genomic_DNA"/>
</dbReference>
<evidence type="ECO:0000256" key="1">
    <source>
        <dbReference type="SAM" id="MobiDB-lite"/>
    </source>
</evidence>
<keyword evidence="2" id="KW-1133">Transmembrane helix</keyword>
<feature type="compositionally biased region" description="Pro residues" evidence="1">
    <location>
        <begin position="453"/>
        <end position="463"/>
    </location>
</feature>
<keyword evidence="2" id="KW-0812">Transmembrane</keyword>
<dbReference type="Proteomes" id="UP001205998">
    <property type="component" value="Unassembled WGS sequence"/>
</dbReference>
<dbReference type="Pfam" id="PF15332">
    <property type="entry name" value="LIME1"/>
    <property type="match status" value="1"/>
</dbReference>
<dbReference type="InterPro" id="IPR015424">
    <property type="entry name" value="PyrdxlP-dep_Trfase"/>
</dbReference>
<keyword evidence="2" id="KW-0472">Membrane</keyword>
<dbReference type="GO" id="GO:0050852">
    <property type="term" value="P:T cell receptor signaling pathway"/>
    <property type="evidence" value="ECO:0007669"/>
    <property type="project" value="InterPro"/>
</dbReference>
<dbReference type="PANTHER" id="PTHR16322:SF2">
    <property type="entry name" value="TRANSLATION INITIATION FACTOR IF-2"/>
    <property type="match status" value="1"/>
</dbReference>
<gene>
    <name evidence="3" type="ORF">C0J50_3734</name>
</gene>
<dbReference type="GO" id="GO:0050868">
    <property type="term" value="P:negative regulation of T cell activation"/>
    <property type="evidence" value="ECO:0007669"/>
    <property type="project" value="InterPro"/>
</dbReference>
<feature type="region of interest" description="Disordered" evidence="1">
    <location>
        <begin position="333"/>
        <end position="352"/>
    </location>
</feature>
<feature type="compositionally biased region" description="Basic and acidic residues" evidence="1">
    <location>
        <begin position="218"/>
        <end position="228"/>
    </location>
</feature>
<feature type="compositionally biased region" description="Pro residues" evidence="1">
    <location>
        <begin position="251"/>
        <end position="261"/>
    </location>
</feature>
<feature type="transmembrane region" description="Helical" evidence="2">
    <location>
        <begin position="15"/>
        <end position="38"/>
    </location>
</feature>
<dbReference type="InterPro" id="IPR015421">
    <property type="entry name" value="PyrdxlP-dep_Trfase_major"/>
</dbReference>
<dbReference type="GO" id="GO:0045121">
    <property type="term" value="C:membrane raft"/>
    <property type="evidence" value="ECO:0007669"/>
    <property type="project" value="InterPro"/>
</dbReference>
<protein>
    <submittedName>
        <fullName evidence="3">Uncharacterized protein</fullName>
    </submittedName>
</protein>
<evidence type="ECO:0000313" key="3">
    <source>
        <dbReference type="EMBL" id="KAI5614013.1"/>
    </source>
</evidence>
<keyword evidence="4" id="KW-1185">Reference proteome</keyword>
<name>A0AAD5ACN5_SILAS</name>